<sequence>MTDIYYLHRGRLNFYCDSAFGPRQIDVADPEWVRPTLFMPDPDWQPESGNLSASPPLIETPDWQAVAPQITVQNPNCLLPPEDELIILSEAQYLELSAATEMGKVIALNAEGAPCLIDPPAATIEQQSERQRQWRDRLLLSTDTLVVRHRDETESGRATSLTADQYRELQVFRMALRDWPQTRHFPAMKYQPVTPEWLDTVID</sequence>
<comment type="caution">
    <text evidence="1">The sequence shown here is derived from an EMBL/GenBank/DDBJ whole genome shotgun (WGS) entry which is preliminary data.</text>
</comment>
<organism evidence="1 2">
    <name type="scientific">Pseudomonas lundensis</name>
    <dbReference type="NCBI Taxonomy" id="86185"/>
    <lineage>
        <taxon>Bacteria</taxon>
        <taxon>Pseudomonadati</taxon>
        <taxon>Pseudomonadota</taxon>
        <taxon>Gammaproteobacteria</taxon>
        <taxon>Pseudomonadales</taxon>
        <taxon>Pseudomonadaceae</taxon>
        <taxon>Pseudomonas</taxon>
    </lineage>
</organism>
<dbReference type="Proteomes" id="UP000219564">
    <property type="component" value="Unassembled WGS sequence"/>
</dbReference>
<dbReference type="EMBL" id="OBKZ01000040">
    <property type="protein sequence ID" value="SOB53770.1"/>
    <property type="molecule type" value="Genomic_DNA"/>
</dbReference>
<name>A0AAX2HAC6_9PSED</name>
<evidence type="ECO:0008006" key="3">
    <source>
        <dbReference type="Google" id="ProtNLM"/>
    </source>
</evidence>
<dbReference type="RefSeq" id="WP_097192433.1">
    <property type="nucleotide sequence ID" value="NZ_JAAXZH010000007.1"/>
</dbReference>
<proteinExistence type="predicted"/>
<reference evidence="1 2" key="1">
    <citation type="submission" date="2017-08" db="EMBL/GenBank/DDBJ databases">
        <authorList>
            <person name="Chaillou S."/>
        </authorList>
    </citation>
    <scope>NUCLEOTIDE SEQUENCE [LARGE SCALE GENOMIC DNA]</scope>
    <source>
        <strain evidence="1 2">MFPA15A1205</strain>
    </source>
</reference>
<evidence type="ECO:0000313" key="2">
    <source>
        <dbReference type="Proteomes" id="UP000219564"/>
    </source>
</evidence>
<accession>A0AAX2HAC6</accession>
<dbReference type="AlphaFoldDB" id="A0AAX2HAC6"/>
<evidence type="ECO:0000313" key="1">
    <source>
        <dbReference type="EMBL" id="SOB53770.1"/>
    </source>
</evidence>
<gene>
    <name evidence="1" type="ORF">PLUA15_450021</name>
</gene>
<protein>
    <recommendedName>
        <fullName evidence="3">Phage tail protein</fullName>
    </recommendedName>
</protein>